<dbReference type="PROSITE" id="PS00134">
    <property type="entry name" value="TRYPSIN_HIS"/>
    <property type="match status" value="1"/>
</dbReference>
<comment type="caution">
    <text evidence="5">The sequence shown here is derived from an EMBL/GenBank/DDBJ whole genome shotgun (WGS) entry which is preliminary data.</text>
</comment>
<dbReference type="SMART" id="SM00020">
    <property type="entry name" value="Tryp_SPc"/>
    <property type="match status" value="1"/>
</dbReference>
<dbReference type="InterPro" id="IPR001254">
    <property type="entry name" value="Trypsin_dom"/>
</dbReference>
<dbReference type="SUPFAM" id="SSF50494">
    <property type="entry name" value="Trypsin-like serine proteases"/>
    <property type="match status" value="1"/>
</dbReference>
<evidence type="ECO:0000259" key="4">
    <source>
        <dbReference type="PROSITE" id="PS50240"/>
    </source>
</evidence>
<evidence type="ECO:0000256" key="1">
    <source>
        <dbReference type="ARBA" id="ARBA00023157"/>
    </source>
</evidence>
<keyword evidence="2" id="KW-0720">Serine protease</keyword>
<dbReference type="InterPro" id="IPR043504">
    <property type="entry name" value="Peptidase_S1_PA_chymotrypsin"/>
</dbReference>
<name>A0A811UYL4_CERCA</name>
<evidence type="ECO:0000313" key="5">
    <source>
        <dbReference type="EMBL" id="CAD7003960.1"/>
    </source>
</evidence>
<dbReference type="Proteomes" id="UP000606786">
    <property type="component" value="Unassembled WGS sequence"/>
</dbReference>
<dbReference type="PROSITE" id="PS50240">
    <property type="entry name" value="TRYPSIN_DOM"/>
    <property type="match status" value="1"/>
</dbReference>
<keyword evidence="2" id="KW-0378">Hydrolase</keyword>
<dbReference type="FunFam" id="2.40.10.10:FF:000068">
    <property type="entry name" value="transmembrane protease serine 2"/>
    <property type="match status" value="1"/>
</dbReference>
<dbReference type="CDD" id="cd00190">
    <property type="entry name" value="Tryp_SPc"/>
    <property type="match status" value="1"/>
</dbReference>
<gene>
    <name evidence="5" type="ORF">CCAP1982_LOCUS12383</name>
</gene>
<dbReference type="InterPro" id="IPR033116">
    <property type="entry name" value="TRYPSIN_SER"/>
</dbReference>
<protein>
    <submittedName>
        <fullName evidence="5">(Mediterranean fruit fly) hypothetical protein</fullName>
    </submittedName>
</protein>
<dbReference type="EMBL" id="CAJHJT010000034">
    <property type="protein sequence ID" value="CAD7003960.1"/>
    <property type="molecule type" value="Genomic_DNA"/>
</dbReference>
<dbReference type="Gene3D" id="2.40.10.10">
    <property type="entry name" value="Trypsin-like serine proteases"/>
    <property type="match status" value="1"/>
</dbReference>
<dbReference type="PRINTS" id="PR00722">
    <property type="entry name" value="CHYMOTRYPSIN"/>
</dbReference>
<dbReference type="InterPro" id="IPR009003">
    <property type="entry name" value="Peptidase_S1_PA"/>
</dbReference>
<sequence length="343" mass="38788">MRCLSEFFKILIFVMDSLRLLDACHDSQECYTPQNFKGYYYTAEEMEKLSERQKMKCAGYCQDKNVTLICCTIRTLQEKYRLLYTSCLEAHLPFGFVTFGVVAKPNEFPYMAALGWRIRNEDGTESIAYKCGGTLISSRYLLTAAHCFYHSSDPPVVVRPGGYDLNITTVTDYEIDQIIEHPKYEYPSLYNDIAIVRMAKKYFSNTPIVGTACVWYGPVDEQQVTAIGYGDTQFAGTSSPLLMKTFLSTISNDECNEHYEQDDVLNSGVIATQLCAKDYEKLRDTCQGDSGGPLIMYDTLDGYETIAYVVGITSFGIGCGTGTPGIYTRISEYFDWIEETIFK</sequence>
<evidence type="ECO:0000313" key="6">
    <source>
        <dbReference type="Proteomes" id="UP000606786"/>
    </source>
</evidence>
<feature type="domain" description="Peptidase S1" evidence="4">
    <location>
        <begin position="97"/>
        <end position="342"/>
    </location>
</feature>
<dbReference type="PROSITE" id="PS00135">
    <property type="entry name" value="TRYPSIN_SER"/>
    <property type="match status" value="1"/>
</dbReference>
<dbReference type="PANTHER" id="PTHR24260:SF135">
    <property type="entry name" value="CLIP DOMAIN-CONTAINING SERINE PROTEASE-RELATED"/>
    <property type="match status" value="1"/>
</dbReference>
<dbReference type="InterPro" id="IPR018114">
    <property type="entry name" value="TRYPSIN_HIS"/>
</dbReference>
<keyword evidence="3" id="KW-0732">Signal</keyword>
<reference evidence="5" key="1">
    <citation type="submission" date="2020-11" db="EMBL/GenBank/DDBJ databases">
        <authorList>
            <person name="Whitehead M."/>
        </authorList>
    </citation>
    <scope>NUCLEOTIDE SEQUENCE</scope>
    <source>
        <strain evidence="5">EGII</strain>
    </source>
</reference>
<evidence type="ECO:0000256" key="2">
    <source>
        <dbReference type="RuleBase" id="RU363034"/>
    </source>
</evidence>
<keyword evidence="2" id="KW-0645">Protease</keyword>
<dbReference type="AlphaFoldDB" id="A0A811UYL4"/>
<proteinExistence type="predicted"/>
<dbReference type="Pfam" id="PF00089">
    <property type="entry name" value="Trypsin"/>
    <property type="match status" value="1"/>
</dbReference>
<organism evidence="5 6">
    <name type="scientific">Ceratitis capitata</name>
    <name type="common">Mediterranean fruit fly</name>
    <name type="synonym">Tephritis capitata</name>
    <dbReference type="NCBI Taxonomy" id="7213"/>
    <lineage>
        <taxon>Eukaryota</taxon>
        <taxon>Metazoa</taxon>
        <taxon>Ecdysozoa</taxon>
        <taxon>Arthropoda</taxon>
        <taxon>Hexapoda</taxon>
        <taxon>Insecta</taxon>
        <taxon>Pterygota</taxon>
        <taxon>Neoptera</taxon>
        <taxon>Endopterygota</taxon>
        <taxon>Diptera</taxon>
        <taxon>Brachycera</taxon>
        <taxon>Muscomorpha</taxon>
        <taxon>Tephritoidea</taxon>
        <taxon>Tephritidae</taxon>
        <taxon>Ceratitis</taxon>
        <taxon>Ceratitis</taxon>
    </lineage>
</organism>
<dbReference type="OrthoDB" id="10004439at2759"/>
<keyword evidence="6" id="KW-1185">Reference proteome</keyword>
<feature type="signal peptide" evidence="3">
    <location>
        <begin position="1"/>
        <end position="23"/>
    </location>
</feature>
<evidence type="ECO:0000256" key="3">
    <source>
        <dbReference type="SAM" id="SignalP"/>
    </source>
</evidence>
<dbReference type="GO" id="GO:0006508">
    <property type="term" value="P:proteolysis"/>
    <property type="evidence" value="ECO:0007669"/>
    <property type="project" value="UniProtKB-KW"/>
</dbReference>
<dbReference type="InterPro" id="IPR001314">
    <property type="entry name" value="Peptidase_S1A"/>
</dbReference>
<dbReference type="GO" id="GO:0004252">
    <property type="term" value="F:serine-type endopeptidase activity"/>
    <property type="evidence" value="ECO:0007669"/>
    <property type="project" value="InterPro"/>
</dbReference>
<keyword evidence="1" id="KW-1015">Disulfide bond</keyword>
<dbReference type="InterPro" id="IPR051333">
    <property type="entry name" value="CLIP_Serine_Protease"/>
</dbReference>
<accession>A0A811UYL4</accession>
<dbReference type="PANTHER" id="PTHR24260">
    <property type="match status" value="1"/>
</dbReference>
<feature type="chain" id="PRO_5032751614" evidence="3">
    <location>
        <begin position="24"/>
        <end position="343"/>
    </location>
</feature>